<organism evidence="2 3">
    <name type="scientific">Bacillus spongiae</name>
    <dbReference type="NCBI Taxonomy" id="2683610"/>
    <lineage>
        <taxon>Bacteria</taxon>
        <taxon>Bacillati</taxon>
        <taxon>Bacillota</taxon>
        <taxon>Bacilli</taxon>
        <taxon>Bacillales</taxon>
        <taxon>Bacillaceae</taxon>
        <taxon>Bacillus</taxon>
    </lineage>
</organism>
<dbReference type="InterPro" id="IPR050325">
    <property type="entry name" value="Prot/Nucl_acid_deglycase"/>
</dbReference>
<dbReference type="Gene3D" id="3.40.50.880">
    <property type="match status" value="1"/>
</dbReference>
<protein>
    <submittedName>
        <fullName evidence="2">DJ-1/PfpI family protein</fullName>
    </submittedName>
</protein>
<evidence type="ECO:0000313" key="3">
    <source>
        <dbReference type="Proteomes" id="UP001312865"/>
    </source>
</evidence>
<feature type="domain" description="DJ-1/PfpI" evidence="1">
    <location>
        <begin position="5"/>
        <end position="165"/>
    </location>
</feature>
<dbReference type="InterPro" id="IPR002818">
    <property type="entry name" value="DJ-1/PfpI"/>
</dbReference>
<proteinExistence type="predicted"/>
<name>A0ABU8HJI6_9BACI</name>
<dbReference type="RefSeq" id="WP_336588981.1">
    <property type="nucleotide sequence ID" value="NZ_JBBAXC010000029.1"/>
</dbReference>
<accession>A0ABU8HJI6</accession>
<dbReference type="PANTHER" id="PTHR48094">
    <property type="entry name" value="PROTEIN/NUCLEIC ACID DEGLYCASE DJ-1-RELATED"/>
    <property type="match status" value="1"/>
</dbReference>
<sequence>MCTLKALFLLYDGYVEWEISTLSYLLRVCDVEVETISLNNEVKNTGNFNIKVDMLIDDCQVDDYDILIIPGGEPFPVIKEEKCLRLIQRFNEKKKWIAAICGASIILGAANVLGERNYSTSVEGLEFAEYLNPQFKSEADVTVCENVITAEGNAYVEFAVAVAKQLKIFKDREDELETVLYFKNQLRA</sequence>
<keyword evidence="3" id="KW-1185">Reference proteome</keyword>
<gene>
    <name evidence="2" type="ORF">WAK64_21175</name>
</gene>
<evidence type="ECO:0000313" key="2">
    <source>
        <dbReference type="EMBL" id="MEI5909540.1"/>
    </source>
</evidence>
<dbReference type="InterPro" id="IPR029062">
    <property type="entry name" value="Class_I_gatase-like"/>
</dbReference>
<dbReference type="SUPFAM" id="SSF52317">
    <property type="entry name" value="Class I glutamine amidotransferase-like"/>
    <property type="match status" value="1"/>
</dbReference>
<comment type="caution">
    <text evidence="2">The sequence shown here is derived from an EMBL/GenBank/DDBJ whole genome shotgun (WGS) entry which is preliminary data.</text>
</comment>
<dbReference type="EMBL" id="JBBAXC010000029">
    <property type="protein sequence ID" value="MEI5909540.1"/>
    <property type="molecule type" value="Genomic_DNA"/>
</dbReference>
<reference evidence="2 3" key="1">
    <citation type="journal article" date="2018" name="J. Microbiol.">
        <title>Bacillus spongiae sp. nov., isolated from sponge of Jeju Island.</title>
        <authorList>
            <person name="Lee G.E."/>
            <person name="Im W.T."/>
            <person name="Park J.S."/>
        </authorList>
    </citation>
    <scope>NUCLEOTIDE SEQUENCE [LARGE SCALE GENOMIC DNA]</scope>
    <source>
        <strain evidence="2 3">135PIL107-10</strain>
    </source>
</reference>
<evidence type="ECO:0000259" key="1">
    <source>
        <dbReference type="Pfam" id="PF01965"/>
    </source>
</evidence>
<dbReference type="PANTHER" id="PTHR48094:SF12">
    <property type="entry name" value="PARKINSON DISEASE PROTEIN 7 HOMOLOG"/>
    <property type="match status" value="1"/>
</dbReference>
<dbReference type="Proteomes" id="UP001312865">
    <property type="component" value="Unassembled WGS sequence"/>
</dbReference>
<dbReference type="Pfam" id="PF01965">
    <property type="entry name" value="DJ-1_PfpI"/>
    <property type="match status" value="1"/>
</dbReference>